<dbReference type="EMBL" id="JADQDC010000005">
    <property type="protein sequence ID" value="MBF9151071.1"/>
    <property type="molecule type" value="Genomic_DNA"/>
</dbReference>
<dbReference type="InterPro" id="IPR020843">
    <property type="entry name" value="ER"/>
</dbReference>
<proteinExistence type="predicted"/>
<gene>
    <name evidence="4" type="ORF">I2488_08640</name>
</gene>
<dbReference type="Gene3D" id="3.90.180.10">
    <property type="entry name" value="Medium-chain alcohol dehydrogenases, catalytic domain"/>
    <property type="match status" value="1"/>
</dbReference>
<dbReference type="RefSeq" id="WP_196275415.1">
    <property type="nucleotide sequence ID" value="NZ_JADQDC010000005.1"/>
</dbReference>
<protein>
    <submittedName>
        <fullName evidence="4">Zinc-binding dehydrogenase</fullName>
    </submittedName>
</protein>
<dbReference type="CDD" id="cd08291">
    <property type="entry name" value="ETR_like_1"/>
    <property type="match status" value="1"/>
</dbReference>
<keyword evidence="5" id="KW-1185">Reference proteome</keyword>
<dbReference type="SUPFAM" id="SSF51735">
    <property type="entry name" value="NAD(P)-binding Rossmann-fold domains"/>
    <property type="match status" value="1"/>
</dbReference>
<comment type="caution">
    <text evidence="4">The sequence shown here is derived from an EMBL/GenBank/DDBJ whole genome shotgun (WGS) entry which is preliminary data.</text>
</comment>
<dbReference type="Gene3D" id="3.40.50.720">
    <property type="entry name" value="NAD(P)-binding Rossmann-like Domain"/>
    <property type="match status" value="1"/>
</dbReference>
<accession>A0ABS0HGH4</accession>
<dbReference type="InterPro" id="IPR036291">
    <property type="entry name" value="NAD(P)-bd_dom_sf"/>
</dbReference>
<dbReference type="InterPro" id="IPR013149">
    <property type="entry name" value="ADH-like_C"/>
</dbReference>
<evidence type="ECO:0000313" key="4">
    <source>
        <dbReference type="EMBL" id="MBF9151071.1"/>
    </source>
</evidence>
<dbReference type="Pfam" id="PF00107">
    <property type="entry name" value="ADH_zinc_N"/>
    <property type="match status" value="1"/>
</dbReference>
<name>A0ABS0HGH4_9SPHN</name>
<evidence type="ECO:0000256" key="2">
    <source>
        <dbReference type="ARBA" id="ARBA00023002"/>
    </source>
</evidence>
<keyword evidence="2" id="KW-0560">Oxidoreductase</keyword>
<dbReference type="SUPFAM" id="SSF50129">
    <property type="entry name" value="GroES-like"/>
    <property type="match status" value="1"/>
</dbReference>
<dbReference type="PANTHER" id="PTHR48106">
    <property type="entry name" value="QUINONE OXIDOREDUCTASE PIG3-RELATED"/>
    <property type="match status" value="1"/>
</dbReference>
<sequence length="371" mass="39038">MTDLQGQRIVSQLDPDGTLTVSLEDFTLPAPEGRQVVIKVEATPINPSDLGLLFGPADITNAEFSPGKIVARMPDPAVRAMAARHGAAMPVGNEGAGTVVAAGDAPEAQALLGKRVTCFPGGMYSTLAVADAAMCLELADGVTAEQGASAFVNPLTALSFTETMRHLGHNALVHTAAASNLGQMLVKICQADGIPLVNIVRNNAQVAILKGIGAEHVVDSSKDSFLDDLAAAMSATKATMAFDAIGGGKLVSQILTVMEQVANSGAAYSRYGSNSPKHAFIYGALDLSPTVLTRNFGFSWDVSGWLLTPWMGKLGAEVVDKMRRRVMAELTTTFASNYKARVTLDQALTREAALDYNARRTGEKYLITPNG</sequence>
<evidence type="ECO:0000256" key="1">
    <source>
        <dbReference type="ARBA" id="ARBA00022857"/>
    </source>
</evidence>
<dbReference type="Proteomes" id="UP000600799">
    <property type="component" value="Unassembled WGS sequence"/>
</dbReference>
<dbReference type="SMART" id="SM00829">
    <property type="entry name" value="PKS_ER"/>
    <property type="match status" value="1"/>
</dbReference>
<evidence type="ECO:0000313" key="5">
    <source>
        <dbReference type="Proteomes" id="UP000600799"/>
    </source>
</evidence>
<evidence type="ECO:0000259" key="3">
    <source>
        <dbReference type="SMART" id="SM00829"/>
    </source>
</evidence>
<organism evidence="4 5">
    <name type="scientific">Novosphingobium jiangmenense</name>
    <dbReference type="NCBI Taxonomy" id="2791981"/>
    <lineage>
        <taxon>Bacteria</taxon>
        <taxon>Pseudomonadati</taxon>
        <taxon>Pseudomonadota</taxon>
        <taxon>Alphaproteobacteria</taxon>
        <taxon>Sphingomonadales</taxon>
        <taxon>Sphingomonadaceae</taxon>
        <taxon>Novosphingobium</taxon>
    </lineage>
</organism>
<reference evidence="4 5" key="1">
    <citation type="submission" date="2020-11" db="EMBL/GenBank/DDBJ databases">
        <title>The genome sequence of Novosphingobium sp. 1Y9A.</title>
        <authorList>
            <person name="Liu Y."/>
        </authorList>
    </citation>
    <scope>NUCLEOTIDE SEQUENCE [LARGE SCALE GENOMIC DNA]</scope>
    <source>
        <strain evidence="4 5">1Y9A</strain>
    </source>
</reference>
<dbReference type="PANTHER" id="PTHR48106:SF18">
    <property type="entry name" value="QUINONE OXIDOREDUCTASE PIG3"/>
    <property type="match status" value="1"/>
</dbReference>
<feature type="domain" description="Enoyl reductase (ER)" evidence="3">
    <location>
        <begin position="17"/>
        <end position="367"/>
    </location>
</feature>
<dbReference type="InterPro" id="IPR011032">
    <property type="entry name" value="GroES-like_sf"/>
</dbReference>
<keyword evidence="1" id="KW-0521">NADP</keyword>